<evidence type="ECO:0000256" key="1">
    <source>
        <dbReference type="SAM" id="MobiDB-lite"/>
    </source>
</evidence>
<proteinExistence type="predicted"/>
<evidence type="ECO:0000313" key="3">
    <source>
        <dbReference type="Proteomes" id="UP001287286"/>
    </source>
</evidence>
<gene>
    <name evidence="2" type="ORF">Purlil1_1397</name>
</gene>
<feature type="region of interest" description="Disordered" evidence="1">
    <location>
        <begin position="13"/>
        <end position="39"/>
    </location>
</feature>
<name>A0ABR0CCY4_PURLI</name>
<sequence length="570" mass="61378">MLPVCRSVQWRHRTHSLPGSKGQTGTPWQMTPLSSARPTPSIVTRILPGLAPDNLETAPSVSDPRDDRLCSILLQGEQRTPEEGGADWTVPLIRVRHASQEAHEASPRHPHSRRDQPISQQAFGRRIALLAIGNDAAALNWGMGTGQPPLTPANGAVANIGDLGERAPAMTRLGHRQEENGVSPSGTLDEQAFSTEQGSPPASPHTKKTSARWWPKLGECGRVSVCVADRRDLAWTMAFEHRVSPAFRTRASANRQRKRAGATPHAPGPAKPTPGGHVELPRWQDALSHVQPFLVTVGAGSGHGRAQCQVACGRARPPGHIRSPPDHLDGQSHLLPQIKPNAERIYVGSEAIRPMAEWARSCGEKNLHSLHDHAASRDGEGERHHGSKIRRTVLPDGAWPVEPCRCVVLARHPETPQAAGWTRVLHNVLSRDPRPSLLGCASSRATSSSSPPAIGAASIALARHRWLPVRPALEALSTEDNGARLTAVIGPVAEPGGGLSSLVRSSEVLAAARAAPKVINDKSGGIESSYQLLEPMTASVEHMLQLIVVAVLLGDRLCDRWCNVCQRERE</sequence>
<feature type="compositionally biased region" description="Polar residues" evidence="1">
    <location>
        <begin position="21"/>
        <end position="39"/>
    </location>
</feature>
<dbReference type="Proteomes" id="UP001287286">
    <property type="component" value="Unassembled WGS sequence"/>
</dbReference>
<accession>A0ABR0CCY4</accession>
<feature type="region of interest" description="Disordered" evidence="1">
    <location>
        <begin position="177"/>
        <end position="210"/>
    </location>
</feature>
<reference evidence="2 3" key="1">
    <citation type="journal article" date="2024" name="Microbiol. Resour. Announc.">
        <title>Genome annotations for the ascomycete fungi Trichoderma harzianum, Trichoderma aggressivum, and Purpureocillium lilacinum.</title>
        <authorList>
            <person name="Beijen E.P.W."/>
            <person name="Ohm R.A."/>
        </authorList>
    </citation>
    <scope>NUCLEOTIDE SEQUENCE [LARGE SCALE GENOMIC DNA]</scope>
    <source>
        <strain evidence="2 3">CBS 150709</strain>
    </source>
</reference>
<keyword evidence="3" id="KW-1185">Reference proteome</keyword>
<protein>
    <submittedName>
        <fullName evidence="2">Uncharacterized protein</fullName>
    </submittedName>
</protein>
<dbReference type="EMBL" id="JAWRVI010000004">
    <property type="protein sequence ID" value="KAK4093906.1"/>
    <property type="molecule type" value="Genomic_DNA"/>
</dbReference>
<evidence type="ECO:0000313" key="2">
    <source>
        <dbReference type="EMBL" id="KAK4093906.1"/>
    </source>
</evidence>
<feature type="compositionally biased region" description="Polar residues" evidence="1">
    <location>
        <begin position="180"/>
        <end position="200"/>
    </location>
</feature>
<comment type="caution">
    <text evidence="2">The sequence shown here is derived from an EMBL/GenBank/DDBJ whole genome shotgun (WGS) entry which is preliminary data.</text>
</comment>
<feature type="region of interest" description="Disordered" evidence="1">
    <location>
        <begin position="248"/>
        <end position="278"/>
    </location>
</feature>
<organism evidence="2 3">
    <name type="scientific">Purpureocillium lilacinum</name>
    <name type="common">Paecilomyces lilacinus</name>
    <dbReference type="NCBI Taxonomy" id="33203"/>
    <lineage>
        <taxon>Eukaryota</taxon>
        <taxon>Fungi</taxon>
        <taxon>Dikarya</taxon>
        <taxon>Ascomycota</taxon>
        <taxon>Pezizomycotina</taxon>
        <taxon>Sordariomycetes</taxon>
        <taxon>Hypocreomycetidae</taxon>
        <taxon>Hypocreales</taxon>
        <taxon>Ophiocordycipitaceae</taxon>
        <taxon>Purpureocillium</taxon>
    </lineage>
</organism>